<gene>
    <name evidence="3" type="ORF">SAMN04488554_3010</name>
</gene>
<name>A0A1H5LVQ4_9MICO</name>
<protein>
    <submittedName>
        <fullName evidence="3">Uncharacterized protein</fullName>
    </submittedName>
</protein>
<feature type="region of interest" description="Disordered" evidence="1">
    <location>
        <begin position="62"/>
        <end position="98"/>
    </location>
</feature>
<dbReference type="EMBL" id="FNTX01000002">
    <property type="protein sequence ID" value="SEE81175.1"/>
    <property type="molecule type" value="Genomic_DNA"/>
</dbReference>
<organism evidence="3 4">
    <name type="scientific">Ruania alba</name>
    <dbReference type="NCBI Taxonomy" id="648782"/>
    <lineage>
        <taxon>Bacteria</taxon>
        <taxon>Bacillati</taxon>
        <taxon>Actinomycetota</taxon>
        <taxon>Actinomycetes</taxon>
        <taxon>Micrococcales</taxon>
        <taxon>Ruaniaceae</taxon>
        <taxon>Ruania</taxon>
    </lineage>
</organism>
<evidence type="ECO:0000313" key="4">
    <source>
        <dbReference type="Proteomes" id="UP000199220"/>
    </source>
</evidence>
<sequence>MSTTKRNVLGAVFAVAGVIAAVVLIVGLLDSDTRTVNVGAMTGGDDGSGQQWTEPDAIVRCGSVLSGPATDPSDRQARDDAEPSNETVDGLPVIAEDDASRLDDPSLSRVGDWVAATCDRARQQRLGTSVLWGAGATLGFSLAASAWMRRPERS</sequence>
<feature type="compositionally biased region" description="Basic and acidic residues" evidence="1">
    <location>
        <begin position="72"/>
        <end position="81"/>
    </location>
</feature>
<evidence type="ECO:0000313" key="3">
    <source>
        <dbReference type="EMBL" id="SEE81175.1"/>
    </source>
</evidence>
<evidence type="ECO:0000256" key="1">
    <source>
        <dbReference type="SAM" id="MobiDB-lite"/>
    </source>
</evidence>
<feature type="transmembrane region" description="Helical" evidence="2">
    <location>
        <begin position="7"/>
        <end position="29"/>
    </location>
</feature>
<proteinExistence type="predicted"/>
<dbReference type="RefSeq" id="WP_089773874.1">
    <property type="nucleotide sequence ID" value="NZ_FNTX01000002.1"/>
</dbReference>
<dbReference type="Proteomes" id="UP000199220">
    <property type="component" value="Unassembled WGS sequence"/>
</dbReference>
<reference evidence="4" key="1">
    <citation type="submission" date="2016-10" db="EMBL/GenBank/DDBJ databases">
        <authorList>
            <person name="Varghese N."/>
            <person name="Submissions S."/>
        </authorList>
    </citation>
    <scope>NUCLEOTIDE SEQUENCE [LARGE SCALE GENOMIC DNA]</scope>
    <source>
        <strain evidence="4">DSM 21368</strain>
    </source>
</reference>
<accession>A0A1H5LVQ4</accession>
<keyword evidence="2" id="KW-0472">Membrane</keyword>
<keyword evidence="2" id="KW-1133">Transmembrane helix</keyword>
<keyword evidence="4" id="KW-1185">Reference proteome</keyword>
<evidence type="ECO:0000256" key="2">
    <source>
        <dbReference type="SAM" id="Phobius"/>
    </source>
</evidence>
<feature type="transmembrane region" description="Helical" evidence="2">
    <location>
        <begin position="130"/>
        <end position="148"/>
    </location>
</feature>
<keyword evidence="2" id="KW-0812">Transmembrane</keyword>
<dbReference type="AlphaFoldDB" id="A0A1H5LVQ4"/>